<dbReference type="GO" id="GO:0046872">
    <property type="term" value="F:metal ion binding"/>
    <property type="evidence" value="ECO:0007669"/>
    <property type="project" value="UniProtKB-KW"/>
</dbReference>
<evidence type="ECO:0000256" key="7">
    <source>
        <dbReference type="RuleBase" id="RU003651"/>
    </source>
</evidence>
<dbReference type="SUPFAM" id="SSF52540">
    <property type="entry name" value="P-loop containing nucleoside triphosphate hydrolases"/>
    <property type="match status" value="1"/>
</dbReference>
<keyword evidence="9" id="KW-0131">Cell cycle</keyword>
<organism evidence="9">
    <name type="scientific">Pyramimonas parkeae</name>
    <dbReference type="NCBI Taxonomy" id="36894"/>
    <lineage>
        <taxon>Eukaryota</taxon>
        <taxon>Viridiplantae</taxon>
        <taxon>Chlorophyta</taxon>
        <taxon>Pyramimonadophyceae</taxon>
        <taxon>Pyramimonadales</taxon>
        <taxon>Pyramimonadaceae</taxon>
        <taxon>Pyramimonas</taxon>
        <taxon>Pyramimonas subgen. Trichocystis</taxon>
    </lineage>
</organism>
<evidence type="ECO:0000256" key="3">
    <source>
        <dbReference type="ARBA" id="ARBA00022723"/>
    </source>
</evidence>
<dbReference type="SMART" id="SM00382">
    <property type="entry name" value="AAA"/>
    <property type="match status" value="1"/>
</dbReference>
<dbReference type="FunFam" id="3.40.50.300:FF:002568">
    <property type="entry name" value="Cell division protein (FtsH)"/>
    <property type="match status" value="1"/>
</dbReference>
<dbReference type="GO" id="GO:0006508">
    <property type="term" value="P:proteolysis"/>
    <property type="evidence" value="ECO:0007669"/>
    <property type="project" value="UniProtKB-KW"/>
</dbReference>
<dbReference type="Gene3D" id="1.10.8.60">
    <property type="match status" value="1"/>
</dbReference>
<evidence type="ECO:0000256" key="1">
    <source>
        <dbReference type="ARBA" id="ARBA00001947"/>
    </source>
</evidence>
<dbReference type="GO" id="GO:0051301">
    <property type="term" value="P:cell division"/>
    <property type="evidence" value="ECO:0007669"/>
    <property type="project" value="UniProtKB-KW"/>
</dbReference>
<protein>
    <submittedName>
        <fullName evidence="9">Cell division protein</fullName>
    </submittedName>
</protein>
<proteinExistence type="inferred from homology"/>
<dbReference type="InterPro" id="IPR003593">
    <property type="entry name" value="AAA+_ATPase"/>
</dbReference>
<sequence>MFLNILLETEKYKKSSRLTKAIIKKPHQNKKRLKDLAGIEKIQPDLKELIYLLRSSKKTSQFTNRLQSKGFLFIGPPGTGKTLLAQAIAGTAGVTLYATVASEFIDGQKGIGCCRLRDLFEKAKNDSPSIIFIDEIDTLAKAREGRINSLNQQTTDEEKIQIFTEFLVQMDGFSKQENIIIIGATNFCENLDPAFLRPGRFDRLFQLESPNQKTRVSILRLHVNKHNKGKGIIKWAQFAQLTAGFTGADLAAMVNESLLYAIRTKNRSIHDTQSLEHGFKRIATYSESKNEIGQTEVFSKIQDAYYKASKQLFAIYFKKSFQKHFLPPIFFFHLENRPKNQRYLRLENEEQKMQFDYLPKKYLEIQLIEYLIGIAAVNKISSEFWLSQQGEKDMQKATYLIHKMVSDYAMEIDYFFFQKSHIFQKDWKGIKMDWRFFESWAWLETNQIYTQRNSFQWNESILDKNKESLLPDLYYQPEQNRMIELDELLKNYLMKSYCRAVCLVKKEMDYLDLIAHQILLKE</sequence>
<dbReference type="InterPro" id="IPR003960">
    <property type="entry name" value="ATPase_AAA_CS"/>
</dbReference>
<keyword evidence="9" id="KW-0150">Chloroplast</keyword>
<keyword evidence="6" id="KW-0482">Metalloprotease</keyword>
<comment type="similarity">
    <text evidence="7">Belongs to the AAA ATPase family.</text>
</comment>
<evidence type="ECO:0000256" key="5">
    <source>
        <dbReference type="ARBA" id="ARBA00022833"/>
    </source>
</evidence>
<dbReference type="InterPro" id="IPR037219">
    <property type="entry name" value="Peptidase_M41-like"/>
</dbReference>
<keyword evidence="7" id="KW-0067">ATP-binding</keyword>
<dbReference type="PANTHER" id="PTHR23076">
    <property type="entry name" value="METALLOPROTEASE M41 FTSH"/>
    <property type="match status" value="1"/>
</dbReference>
<keyword evidence="3" id="KW-0479">Metal-binding</keyword>
<evidence type="ECO:0000256" key="2">
    <source>
        <dbReference type="ARBA" id="ARBA00022670"/>
    </source>
</evidence>
<keyword evidence="4" id="KW-0378">Hydrolase</keyword>
<keyword evidence="7" id="KW-0547">Nucleotide-binding</keyword>
<feature type="domain" description="AAA+ ATPase" evidence="8">
    <location>
        <begin position="67"/>
        <end position="211"/>
    </location>
</feature>
<keyword evidence="9" id="KW-0132">Cell division</keyword>
<dbReference type="PANTHER" id="PTHR23076:SF97">
    <property type="entry name" value="ATP-DEPENDENT ZINC METALLOPROTEASE YME1L1"/>
    <property type="match status" value="1"/>
</dbReference>
<dbReference type="Pfam" id="PF00004">
    <property type="entry name" value="AAA"/>
    <property type="match status" value="1"/>
</dbReference>
<dbReference type="InterPro" id="IPR041569">
    <property type="entry name" value="AAA_lid_3"/>
</dbReference>
<dbReference type="GO" id="GO:0005524">
    <property type="term" value="F:ATP binding"/>
    <property type="evidence" value="ECO:0007669"/>
    <property type="project" value="UniProtKB-KW"/>
</dbReference>
<dbReference type="InterPro" id="IPR003959">
    <property type="entry name" value="ATPase_AAA_core"/>
</dbReference>
<evidence type="ECO:0000256" key="4">
    <source>
        <dbReference type="ARBA" id="ARBA00022801"/>
    </source>
</evidence>
<keyword evidence="2" id="KW-0645">Protease</keyword>
<geneLocation type="chloroplast" evidence="9"/>
<gene>
    <name evidence="9" type="primary">ftsH</name>
</gene>
<evidence type="ECO:0000259" key="8">
    <source>
        <dbReference type="SMART" id="SM00382"/>
    </source>
</evidence>
<dbReference type="Gene3D" id="3.40.50.300">
    <property type="entry name" value="P-loop containing nucleotide triphosphate hydrolases"/>
    <property type="match status" value="1"/>
</dbReference>
<accession>A0A1R7T0V8</accession>
<reference evidence="9" key="1">
    <citation type="journal article" date="2017" name="J. Phycol.">
        <title>Comparative DNA sequence analyses of Pyramimonas parkeae (Prasinophyceae) chloroplast genomes.</title>
        <authorList>
            <person name="Satjarak A."/>
            <person name="Graham L.E."/>
        </authorList>
    </citation>
    <scope>NUCLEOTIDE SEQUENCE</scope>
    <source>
        <strain evidence="9">NIES254</strain>
    </source>
</reference>
<name>A0A1R7T0V8_9CHLO</name>
<dbReference type="GO" id="GO:0004176">
    <property type="term" value="F:ATP-dependent peptidase activity"/>
    <property type="evidence" value="ECO:0007669"/>
    <property type="project" value="InterPro"/>
</dbReference>
<comment type="cofactor">
    <cofactor evidence="1">
        <name>Zn(2+)</name>
        <dbReference type="ChEBI" id="CHEBI:29105"/>
    </cofactor>
</comment>
<evidence type="ECO:0000256" key="6">
    <source>
        <dbReference type="ARBA" id="ARBA00023049"/>
    </source>
</evidence>
<dbReference type="Pfam" id="PF17862">
    <property type="entry name" value="AAA_lid_3"/>
    <property type="match status" value="1"/>
</dbReference>
<dbReference type="GO" id="GO:0016887">
    <property type="term" value="F:ATP hydrolysis activity"/>
    <property type="evidence" value="ECO:0007669"/>
    <property type="project" value="InterPro"/>
</dbReference>
<dbReference type="Gene3D" id="1.20.58.760">
    <property type="entry name" value="Peptidase M41"/>
    <property type="match status" value="1"/>
</dbReference>
<dbReference type="AlphaFoldDB" id="A0A1R7T0V8"/>
<dbReference type="EMBL" id="KX013546">
    <property type="protein sequence ID" value="ANA57015.1"/>
    <property type="molecule type" value="Genomic_DNA"/>
</dbReference>
<keyword evidence="9" id="KW-0934">Plastid</keyword>
<keyword evidence="5" id="KW-0862">Zinc</keyword>
<dbReference type="PROSITE" id="PS00674">
    <property type="entry name" value="AAA"/>
    <property type="match status" value="1"/>
</dbReference>
<dbReference type="InterPro" id="IPR027417">
    <property type="entry name" value="P-loop_NTPase"/>
</dbReference>
<evidence type="ECO:0000313" key="9">
    <source>
        <dbReference type="EMBL" id="ANA57015.1"/>
    </source>
</evidence>
<dbReference type="GO" id="GO:0004222">
    <property type="term" value="F:metalloendopeptidase activity"/>
    <property type="evidence" value="ECO:0007669"/>
    <property type="project" value="InterPro"/>
</dbReference>